<accession>A0ABR3GDX6</accession>
<proteinExistence type="predicted"/>
<dbReference type="Proteomes" id="UP001447188">
    <property type="component" value="Unassembled WGS sequence"/>
</dbReference>
<gene>
    <name evidence="2" type="ORF">Q9L58_006988</name>
</gene>
<dbReference type="Pfam" id="PF19373">
    <property type="entry name" value="DUF5948"/>
    <property type="match status" value="1"/>
</dbReference>
<feature type="chain" id="PRO_5047364682" evidence="1">
    <location>
        <begin position="17"/>
        <end position="91"/>
    </location>
</feature>
<dbReference type="EMBL" id="JBBBZM010000104">
    <property type="protein sequence ID" value="KAL0634109.1"/>
    <property type="molecule type" value="Genomic_DNA"/>
</dbReference>
<reference evidence="2 3" key="1">
    <citation type="submission" date="2024-02" db="EMBL/GenBank/DDBJ databases">
        <title>Discinaceae phylogenomics.</title>
        <authorList>
            <person name="Dirks A.C."/>
            <person name="James T.Y."/>
        </authorList>
    </citation>
    <scope>NUCLEOTIDE SEQUENCE [LARGE SCALE GENOMIC DNA]</scope>
    <source>
        <strain evidence="2 3">ACD0624</strain>
    </source>
</reference>
<protein>
    <submittedName>
        <fullName evidence="2">Uncharacterized protein</fullName>
    </submittedName>
</protein>
<feature type="signal peptide" evidence="1">
    <location>
        <begin position="1"/>
        <end position="16"/>
    </location>
</feature>
<evidence type="ECO:0000313" key="2">
    <source>
        <dbReference type="EMBL" id="KAL0634109.1"/>
    </source>
</evidence>
<evidence type="ECO:0000313" key="3">
    <source>
        <dbReference type="Proteomes" id="UP001447188"/>
    </source>
</evidence>
<dbReference type="InterPro" id="IPR045992">
    <property type="entry name" value="DUF5948"/>
</dbReference>
<evidence type="ECO:0000256" key="1">
    <source>
        <dbReference type="SAM" id="SignalP"/>
    </source>
</evidence>
<keyword evidence="3" id="KW-1185">Reference proteome</keyword>
<name>A0ABR3GDX6_9PEZI</name>
<comment type="caution">
    <text evidence="2">The sequence shown here is derived from an EMBL/GenBank/DDBJ whole genome shotgun (WGS) entry which is preliminary data.</text>
</comment>
<organism evidence="2 3">
    <name type="scientific">Discina gigas</name>
    <dbReference type="NCBI Taxonomy" id="1032678"/>
    <lineage>
        <taxon>Eukaryota</taxon>
        <taxon>Fungi</taxon>
        <taxon>Dikarya</taxon>
        <taxon>Ascomycota</taxon>
        <taxon>Pezizomycotina</taxon>
        <taxon>Pezizomycetes</taxon>
        <taxon>Pezizales</taxon>
        <taxon>Discinaceae</taxon>
        <taxon>Discina</taxon>
    </lineage>
</organism>
<sequence>MRLLLLAPLFTLFASAHYNCVCEDTWGAYPSVTLNCCRVDKQWGKGTVYMADVPPYACVNPDGALDGVELGNCCRRSGTKPYGYGGARCWV</sequence>
<keyword evidence="1" id="KW-0732">Signal</keyword>